<evidence type="ECO:0000256" key="2">
    <source>
        <dbReference type="ARBA" id="ARBA00008066"/>
    </source>
</evidence>
<evidence type="ECO:0000256" key="4">
    <source>
        <dbReference type="ARBA" id="ARBA00022989"/>
    </source>
</evidence>
<feature type="transmembrane region" description="Helical" evidence="7">
    <location>
        <begin position="441"/>
        <end position="463"/>
    </location>
</feature>
<dbReference type="FunFam" id="1.20.1740.10:FF:000039">
    <property type="entry name" value="Neutral amino acid transporter (Eurofung)"/>
    <property type="match status" value="1"/>
</dbReference>
<feature type="domain" description="Amino acid transporter transmembrane" evidence="8">
    <location>
        <begin position="130"/>
        <end position="427"/>
    </location>
</feature>
<dbReference type="GeneID" id="9577807"/>
<feature type="transmembrane region" description="Helical" evidence="7">
    <location>
        <begin position="105"/>
        <end position="129"/>
    </location>
</feature>
<keyword evidence="3 7" id="KW-0812">Transmembrane</keyword>
<reference evidence="10" key="1">
    <citation type="journal article" date="2011" name="Genome Biol.">
        <title>Comparative and functional genomics provide insights into the pathogenicity of dermatophytic fungi.</title>
        <authorList>
            <person name="Burmester A."/>
            <person name="Shelest E."/>
            <person name="Gloeckner G."/>
            <person name="Heddergott C."/>
            <person name="Schindler S."/>
            <person name="Staib P."/>
            <person name="Heidel A."/>
            <person name="Felder M."/>
            <person name="Petzold A."/>
            <person name="Szafranski K."/>
            <person name="Feuermann M."/>
            <person name="Pedruzzi I."/>
            <person name="Priebe S."/>
            <person name="Groth M."/>
            <person name="Winkler R."/>
            <person name="Li W."/>
            <person name="Kniemeyer O."/>
            <person name="Schroeckh V."/>
            <person name="Hertweck C."/>
            <person name="Hube B."/>
            <person name="White T.C."/>
            <person name="Platzer M."/>
            <person name="Guthke R."/>
            <person name="Heitman J."/>
            <person name="Woestemeyer J."/>
            <person name="Zipfel P.F."/>
            <person name="Monod M."/>
            <person name="Brakhage A.A."/>
        </authorList>
    </citation>
    <scope>NUCLEOTIDE SEQUENCE [LARGE SCALE GENOMIC DNA]</scope>
    <source>
        <strain evidence="10">HKI 0517</strain>
    </source>
</reference>
<dbReference type="RefSeq" id="XP_003020955.1">
    <property type="nucleotide sequence ID" value="XM_003020909.1"/>
</dbReference>
<feature type="transmembrane region" description="Helical" evidence="7">
    <location>
        <begin position="285"/>
        <end position="308"/>
    </location>
</feature>
<evidence type="ECO:0000256" key="3">
    <source>
        <dbReference type="ARBA" id="ARBA00022692"/>
    </source>
</evidence>
<feature type="transmembrane region" description="Helical" evidence="7">
    <location>
        <begin position="328"/>
        <end position="348"/>
    </location>
</feature>
<feature type="region of interest" description="Disordered" evidence="6">
    <location>
        <begin position="1"/>
        <end position="54"/>
    </location>
</feature>
<dbReference type="OrthoDB" id="294730at2759"/>
<evidence type="ECO:0000256" key="7">
    <source>
        <dbReference type="SAM" id="Phobius"/>
    </source>
</evidence>
<keyword evidence="4 7" id="KW-1133">Transmembrane helix</keyword>
<accession>D4DCU4</accession>
<dbReference type="InterPro" id="IPR013057">
    <property type="entry name" value="AA_transpt_TM"/>
</dbReference>
<dbReference type="Proteomes" id="UP000008383">
    <property type="component" value="Unassembled WGS sequence"/>
</dbReference>
<dbReference type="GO" id="GO:0015179">
    <property type="term" value="F:L-amino acid transmembrane transporter activity"/>
    <property type="evidence" value="ECO:0007669"/>
    <property type="project" value="TreeGrafter"/>
</dbReference>
<feature type="transmembrane region" description="Helical" evidence="7">
    <location>
        <begin position="369"/>
        <end position="393"/>
    </location>
</feature>
<dbReference type="PANTHER" id="PTHR22950">
    <property type="entry name" value="AMINO ACID TRANSPORTER"/>
    <property type="match status" value="1"/>
</dbReference>
<evidence type="ECO:0000256" key="6">
    <source>
        <dbReference type="SAM" id="MobiDB-lite"/>
    </source>
</evidence>
<feature type="transmembrane region" description="Helical" evidence="7">
    <location>
        <begin position="136"/>
        <end position="154"/>
    </location>
</feature>
<evidence type="ECO:0000256" key="5">
    <source>
        <dbReference type="ARBA" id="ARBA00023136"/>
    </source>
</evidence>
<comment type="subcellular location">
    <subcellularLocation>
        <location evidence="1">Membrane</location>
        <topology evidence="1">Multi-pass membrane protein</topology>
    </subcellularLocation>
</comment>
<proteinExistence type="inferred from homology"/>
<comment type="similarity">
    <text evidence="2">Belongs to the amino acid/polyamine transporter 2 family.</text>
</comment>
<sequence>MALDPEHGVSKDLSTIDTSPLPTHARGPSQIVARGGYGGVGDETSSSEDDSSSAMSVSKQVELEAGHAIKYRTCSWQKTAALLFSEYICLAIMSFPYSYSVLGLVPGLILTVVVAGMVLYTSLVIWAAWYLTAIMFLLNNTFIQGLHCLVGAQYLNTMTNHSTCTVVFVAVTAVISFVCSIPRTFNTLSKLATLSAFFTFISVLLSMIFAGLEAHPAKYNPDPNHKGPDGKLMGGEPIVTAFPLPGTTFVAGMSAFLNISYTFIGQITLPSFIAEMRNPKDFSKALWAVTIAEIIVFSIVGAIVYVFTGTQYMTAPAFGSLSNEVYKKVAFSFMLPTLIFLGVLYASVSARFIFFRIFDNTRHKTEHTLVGWSSWAGILAVLWILAFIVAEVIPFFTDLLSIMSSLFDSFFGFIFWGVAYLRMQSADEAEKPGKPRSIRGWIGWGVNIFLIGVGLLFLGPGTYVRCISYSPSK</sequence>
<dbReference type="EMBL" id="ACYE01000251">
    <property type="protein sequence ID" value="EFE40337.1"/>
    <property type="molecule type" value="Genomic_DNA"/>
</dbReference>
<evidence type="ECO:0000256" key="1">
    <source>
        <dbReference type="ARBA" id="ARBA00004141"/>
    </source>
</evidence>
<feature type="transmembrane region" description="Helical" evidence="7">
    <location>
        <begin position="249"/>
        <end position="273"/>
    </location>
</feature>
<dbReference type="AlphaFoldDB" id="D4DCU4"/>
<dbReference type="Pfam" id="PF01490">
    <property type="entry name" value="Aa_trans"/>
    <property type="match status" value="1"/>
</dbReference>
<dbReference type="PANTHER" id="PTHR22950:SF20">
    <property type="entry name" value="AMINO ACID TRANSPORTER (EUROFUNG)"/>
    <property type="match status" value="1"/>
</dbReference>
<evidence type="ECO:0000313" key="9">
    <source>
        <dbReference type="EMBL" id="EFE40337.1"/>
    </source>
</evidence>
<protein>
    <submittedName>
        <fullName evidence="9">Neutral amino acid permease</fullName>
    </submittedName>
</protein>
<feature type="transmembrane region" description="Helical" evidence="7">
    <location>
        <begin position="191"/>
        <end position="212"/>
    </location>
</feature>
<organism evidence="9 10">
    <name type="scientific">Trichophyton verrucosum (strain HKI 0517)</name>
    <dbReference type="NCBI Taxonomy" id="663202"/>
    <lineage>
        <taxon>Eukaryota</taxon>
        <taxon>Fungi</taxon>
        <taxon>Dikarya</taxon>
        <taxon>Ascomycota</taxon>
        <taxon>Pezizomycotina</taxon>
        <taxon>Eurotiomycetes</taxon>
        <taxon>Eurotiomycetidae</taxon>
        <taxon>Onygenales</taxon>
        <taxon>Arthrodermataceae</taxon>
        <taxon>Trichophyton</taxon>
    </lineage>
</organism>
<name>D4DCU4_TRIVH</name>
<keyword evidence="5 7" id="KW-0472">Membrane</keyword>
<comment type="caution">
    <text evidence="9">The sequence shown here is derived from an EMBL/GenBank/DDBJ whole genome shotgun (WGS) entry which is preliminary data.</text>
</comment>
<keyword evidence="10" id="KW-1185">Reference proteome</keyword>
<feature type="compositionally biased region" description="Basic and acidic residues" evidence="6">
    <location>
        <begin position="1"/>
        <end position="10"/>
    </location>
</feature>
<feature type="compositionally biased region" description="Polar residues" evidence="6">
    <location>
        <begin position="12"/>
        <end position="21"/>
    </location>
</feature>
<dbReference type="Gene3D" id="1.20.1740.10">
    <property type="entry name" value="Amino acid/polyamine transporter I"/>
    <property type="match status" value="1"/>
</dbReference>
<dbReference type="KEGG" id="tve:TRV_04949"/>
<gene>
    <name evidence="9" type="ORF">TRV_04949</name>
</gene>
<dbReference type="HOGENOM" id="CLU_027816_0_1_1"/>
<evidence type="ECO:0000313" key="10">
    <source>
        <dbReference type="Proteomes" id="UP000008383"/>
    </source>
</evidence>
<feature type="transmembrane region" description="Helical" evidence="7">
    <location>
        <begin position="160"/>
        <end position="179"/>
    </location>
</feature>
<evidence type="ECO:0000259" key="8">
    <source>
        <dbReference type="Pfam" id="PF01490"/>
    </source>
</evidence>
<dbReference type="GO" id="GO:0016020">
    <property type="term" value="C:membrane"/>
    <property type="evidence" value="ECO:0007669"/>
    <property type="project" value="UniProtKB-SubCell"/>
</dbReference>
<feature type="transmembrane region" description="Helical" evidence="7">
    <location>
        <begin position="80"/>
        <end position="99"/>
    </location>
</feature>
<feature type="transmembrane region" description="Helical" evidence="7">
    <location>
        <begin position="399"/>
        <end position="421"/>
    </location>
</feature>